<feature type="region of interest" description="Disordered" evidence="1">
    <location>
        <begin position="81"/>
        <end position="113"/>
    </location>
</feature>
<gene>
    <name evidence="2" type="ORF">CRHIZ90672A_00009064</name>
</gene>
<organism evidence="2 3">
    <name type="scientific">Clonostachys rhizophaga</name>
    <dbReference type="NCBI Taxonomy" id="160324"/>
    <lineage>
        <taxon>Eukaryota</taxon>
        <taxon>Fungi</taxon>
        <taxon>Dikarya</taxon>
        <taxon>Ascomycota</taxon>
        <taxon>Pezizomycotina</taxon>
        <taxon>Sordariomycetes</taxon>
        <taxon>Hypocreomycetidae</taxon>
        <taxon>Hypocreales</taxon>
        <taxon>Bionectriaceae</taxon>
        <taxon>Clonostachys</taxon>
    </lineage>
</organism>
<dbReference type="Proteomes" id="UP000696573">
    <property type="component" value="Unassembled WGS sequence"/>
</dbReference>
<reference evidence="2" key="1">
    <citation type="submission" date="2021-10" db="EMBL/GenBank/DDBJ databases">
        <authorList>
            <person name="Piombo E."/>
        </authorList>
    </citation>
    <scope>NUCLEOTIDE SEQUENCE</scope>
</reference>
<evidence type="ECO:0000313" key="3">
    <source>
        <dbReference type="Proteomes" id="UP000696573"/>
    </source>
</evidence>
<feature type="region of interest" description="Disordered" evidence="1">
    <location>
        <begin position="1"/>
        <end position="67"/>
    </location>
</feature>
<evidence type="ECO:0000256" key="1">
    <source>
        <dbReference type="SAM" id="MobiDB-lite"/>
    </source>
</evidence>
<accession>A0A9N9YGT4</accession>
<dbReference type="EMBL" id="CABFNQ020000533">
    <property type="protein sequence ID" value="CAH0018383.1"/>
    <property type="molecule type" value="Genomic_DNA"/>
</dbReference>
<keyword evidence="3" id="KW-1185">Reference proteome</keyword>
<comment type="caution">
    <text evidence="2">The sequence shown here is derived from an EMBL/GenBank/DDBJ whole genome shotgun (WGS) entry which is preliminary data.</text>
</comment>
<sequence length="160" mass="16342">MAKDALAADPELSESSSSPNSASHTGSATSSTESSTESSIGTPTIFSTYSHNDPASSSKSNLINSTPSPVAIPWPSAILIADPPSSTAEGNLDKTDPDTLSQIPGRSFRPVGSNTTVLKGDEGNDDPPIPAIIPKSQAHTLQQQLLSVLSGLALLFATVA</sequence>
<feature type="compositionally biased region" description="Low complexity" evidence="1">
    <location>
        <begin position="1"/>
        <end position="45"/>
    </location>
</feature>
<protein>
    <submittedName>
        <fullName evidence="2">Uncharacterized protein</fullName>
    </submittedName>
</protein>
<name>A0A9N9YGT4_9HYPO</name>
<feature type="compositionally biased region" description="Polar residues" evidence="1">
    <location>
        <begin position="46"/>
        <end position="67"/>
    </location>
</feature>
<evidence type="ECO:0000313" key="2">
    <source>
        <dbReference type="EMBL" id="CAH0018383.1"/>
    </source>
</evidence>
<proteinExistence type="predicted"/>
<dbReference type="AlphaFoldDB" id="A0A9N9YGT4"/>